<proteinExistence type="predicted"/>
<organism evidence="1 2">
    <name type="scientific">Dactylonectria macrodidyma</name>
    <dbReference type="NCBI Taxonomy" id="307937"/>
    <lineage>
        <taxon>Eukaryota</taxon>
        <taxon>Fungi</taxon>
        <taxon>Dikarya</taxon>
        <taxon>Ascomycota</taxon>
        <taxon>Pezizomycotina</taxon>
        <taxon>Sordariomycetes</taxon>
        <taxon>Hypocreomycetidae</taxon>
        <taxon>Hypocreales</taxon>
        <taxon>Nectriaceae</taxon>
        <taxon>Dactylonectria</taxon>
    </lineage>
</organism>
<dbReference type="OrthoDB" id="376826at2759"/>
<sequence length="146" mass="15934">MAPAQANGGNPTHGSAFIKHLLNYPVIKDGVHKADEYVSPYVQKADELGDKTLNNIDERFPIVKKPTGELYNETKRLILLPYTRGLAGKDHVLKVYSIEYKQNEQAGLVAGLVAHGKAVFTTVLLVSNETLSWLGSFISAKKAEAA</sequence>
<dbReference type="EMBL" id="JAGMUV010000017">
    <property type="protein sequence ID" value="KAH7130860.1"/>
    <property type="molecule type" value="Genomic_DNA"/>
</dbReference>
<reference evidence="1" key="1">
    <citation type="journal article" date="2021" name="Nat. Commun.">
        <title>Genetic determinants of endophytism in the Arabidopsis root mycobiome.</title>
        <authorList>
            <person name="Mesny F."/>
            <person name="Miyauchi S."/>
            <person name="Thiergart T."/>
            <person name="Pickel B."/>
            <person name="Atanasova L."/>
            <person name="Karlsson M."/>
            <person name="Huettel B."/>
            <person name="Barry K.W."/>
            <person name="Haridas S."/>
            <person name="Chen C."/>
            <person name="Bauer D."/>
            <person name="Andreopoulos W."/>
            <person name="Pangilinan J."/>
            <person name="LaButti K."/>
            <person name="Riley R."/>
            <person name="Lipzen A."/>
            <person name="Clum A."/>
            <person name="Drula E."/>
            <person name="Henrissat B."/>
            <person name="Kohler A."/>
            <person name="Grigoriev I.V."/>
            <person name="Martin F.M."/>
            <person name="Hacquard S."/>
        </authorList>
    </citation>
    <scope>NUCLEOTIDE SEQUENCE</scope>
    <source>
        <strain evidence="1">MPI-CAGE-AT-0147</strain>
    </source>
</reference>
<accession>A0A9P9E2P8</accession>
<gene>
    <name evidence="1" type="ORF">EDB81DRAFT_905437</name>
</gene>
<dbReference type="AlphaFoldDB" id="A0A9P9E2P8"/>
<evidence type="ECO:0000313" key="1">
    <source>
        <dbReference type="EMBL" id="KAH7130860.1"/>
    </source>
</evidence>
<comment type="caution">
    <text evidence="1">The sequence shown here is derived from an EMBL/GenBank/DDBJ whole genome shotgun (WGS) entry which is preliminary data.</text>
</comment>
<dbReference type="Proteomes" id="UP000738349">
    <property type="component" value="Unassembled WGS sequence"/>
</dbReference>
<name>A0A9P9E2P8_9HYPO</name>
<evidence type="ECO:0000313" key="2">
    <source>
        <dbReference type="Proteomes" id="UP000738349"/>
    </source>
</evidence>
<protein>
    <submittedName>
        <fullName evidence="1">Uncharacterized protein</fullName>
    </submittedName>
</protein>
<keyword evidence="2" id="KW-1185">Reference proteome</keyword>